<keyword evidence="4 6" id="KW-1133">Transmembrane helix</keyword>
<dbReference type="PANTHER" id="PTHR30572">
    <property type="entry name" value="MEMBRANE COMPONENT OF TRANSPORTER-RELATED"/>
    <property type="match status" value="1"/>
</dbReference>
<reference evidence="9" key="1">
    <citation type="submission" date="2022-05" db="EMBL/GenBank/DDBJ databases">
        <authorList>
            <person name="Park J.-S."/>
        </authorList>
    </citation>
    <scope>NUCLEOTIDE SEQUENCE</scope>
    <source>
        <strain evidence="9">2012CJ34-3</strain>
    </source>
</reference>
<dbReference type="InterPro" id="IPR025857">
    <property type="entry name" value="MacB_PCD"/>
</dbReference>
<evidence type="ECO:0000256" key="1">
    <source>
        <dbReference type="ARBA" id="ARBA00004651"/>
    </source>
</evidence>
<evidence type="ECO:0000256" key="4">
    <source>
        <dbReference type="ARBA" id="ARBA00022989"/>
    </source>
</evidence>
<dbReference type="EMBL" id="JAMFLZ010000004">
    <property type="protein sequence ID" value="MCL6295439.1"/>
    <property type="molecule type" value="Genomic_DNA"/>
</dbReference>
<keyword evidence="5 6" id="KW-0472">Membrane</keyword>
<feature type="transmembrane region" description="Helical" evidence="6">
    <location>
        <begin position="745"/>
        <end position="770"/>
    </location>
</feature>
<dbReference type="RefSeq" id="WP_249973101.1">
    <property type="nucleotide sequence ID" value="NZ_JAMFLZ010000004.1"/>
</dbReference>
<feature type="transmembrane region" description="Helical" evidence="6">
    <location>
        <begin position="296"/>
        <end position="318"/>
    </location>
</feature>
<dbReference type="InterPro" id="IPR050250">
    <property type="entry name" value="Macrolide_Exporter_MacB"/>
</dbReference>
<organism evidence="9 10">
    <name type="scientific">Jejuia spongiicola</name>
    <dbReference type="NCBI Taxonomy" id="2942207"/>
    <lineage>
        <taxon>Bacteria</taxon>
        <taxon>Pseudomonadati</taxon>
        <taxon>Bacteroidota</taxon>
        <taxon>Flavobacteriia</taxon>
        <taxon>Flavobacteriales</taxon>
        <taxon>Flavobacteriaceae</taxon>
        <taxon>Jejuia</taxon>
    </lineage>
</organism>
<feature type="domain" description="ABC3 transporter permease C-terminal" evidence="7">
    <location>
        <begin position="299"/>
        <end position="413"/>
    </location>
</feature>
<accession>A0ABT0QEL4</accession>
<proteinExistence type="predicted"/>
<feature type="domain" description="ABC3 transporter permease C-terminal" evidence="7">
    <location>
        <begin position="707"/>
        <end position="810"/>
    </location>
</feature>
<evidence type="ECO:0000313" key="9">
    <source>
        <dbReference type="EMBL" id="MCL6295439.1"/>
    </source>
</evidence>
<keyword evidence="3 6" id="KW-0812">Transmembrane</keyword>
<evidence type="ECO:0000256" key="2">
    <source>
        <dbReference type="ARBA" id="ARBA00022475"/>
    </source>
</evidence>
<evidence type="ECO:0000256" key="6">
    <source>
        <dbReference type="SAM" id="Phobius"/>
    </source>
</evidence>
<gene>
    <name evidence="9" type="ORF">M3P09_10575</name>
</gene>
<feature type="domain" description="MacB-like periplasmic core" evidence="8">
    <location>
        <begin position="20"/>
        <end position="246"/>
    </location>
</feature>
<dbReference type="Pfam" id="PF12704">
    <property type="entry name" value="MacB_PCD"/>
    <property type="match status" value="1"/>
</dbReference>
<feature type="transmembrane region" description="Helical" evidence="6">
    <location>
        <begin position="339"/>
        <end position="369"/>
    </location>
</feature>
<feature type="transmembrane region" description="Helical" evidence="6">
    <location>
        <begin position="790"/>
        <end position="809"/>
    </location>
</feature>
<dbReference type="Pfam" id="PF02687">
    <property type="entry name" value="FtsX"/>
    <property type="match status" value="2"/>
</dbReference>
<feature type="transmembrane region" description="Helical" evidence="6">
    <location>
        <begin position="704"/>
        <end position="724"/>
    </location>
</feature>
<feature type="transmembrane region" description="Helical" evidence="6">
    <location>
        <begin position="433"/>
        <end position="457"/>
    </location>
</feature>
<comment type="caution">
    <text evidence="9">The sequence shown here is derived from an EMBL/GenBank/DDBJ whole genome shotgun (WGS) entry which is preliminary data.</text>
</comment>
<sequence length="827" mass="93572">MIRNYFKLAWRNLIKNKGYSLINIGGLAIGITAYLLIIQYVNFESSYDQHQPHIDDLYRVTLSTNLGSKGFVDAAATHPAVGSAMKRDFPEVDNYARLVNKEIMMGSFVLSYTNEQGDLVKSNVSNDMIYIADSTALDLFKINLVKGNPKTALKEQRSMILSTKVAERFFGDQDPINKTLVANGNIQVKVTGVFEELPENTHLKFNMLISFSTLGPWTETTWNWPEFYNYVRLKPGTDPAIVEAKFPAFIDKYLSESMQEHSFEAKMGLQPVKDIHLKSHLSNEISVNSNEKTLNFLWLIAVFVILIALMNFINLSTAKSTERAMEVGLKKVVGIKRSALIVQFLFESVIINLIAAVIAVIIISMLISPFNEFVGLHILSTDMWLKPQIWAHIIVLIFLGGLLAGIYPAFVLSGFKPIQVLKGKFHQSTKGTLIRKALVVAQFTISIALIAGTFIMYSQFSYMQNQDLGFDSKHNLIINAPMVVDSTVNDKMEVFKAELLRNPNVNVVAATADVPGKKNPWYNTTRQVHEQREANVICNQFSIDQDFMDAYKIKLLAGRNFRLEDHSYYGFRNPNPPSANKPYRVMLNRAAVKLLGFLSVEDAVNKNIIFQLGPQDRTAEVIGVMENYHQQSLQNDYDPTLFLYPTYYNTSYLTVNINTSNIESTVKHIGEKYEAFFPMDPYEYFFLDEHFNRQYKADRKFGQLFFLFAGLAIFIAALGLFGLGSYMAMRRTKELCVRKVLGANILHVLLLIPKSLVVLVFVSGVIALPITYFMASEWLSNYAFRVDINPWMFIVPLIVVVIVAALSVLPESIKVALVKPANYLRNE</sequence>
<evidence type="ECO:0000259" key="8">
    <source>
        <dbReference type="Pfam" id="PF12704"/>
    </source>
</evidence>
<comment type="subcellular location">
    <subcellularLocation>
        <location evidence="1">Cell membrane</location>
        <topology evidence="1">Multi-pass membrane protein</topology>
    </subcellularLocation>
</comment>
<evidence type="ECO:0000256" key="5">
    <source>
        <dbReference type="ARBA" id="ARBA00023136"/>
    </source>
</evidence>
<dbReference type="Proteomes" id="UP001165381">
    <property type="component" value="Unassembled WGS sequence"/>
</dbReference>
<dbReference type="PANTHER" id="PTHR30572:SF18">
    <property type="entry name" value="ABC-TYPE MACROLIDE FAMILY EXPORT SYSTEM PERMEASE COMPONENT 2"/>
    <property type="match status" value="1"/>
</dbReference>
<feature type="transmembrane region" description="Helical" evidence="6">
    <location>
        <begin position="389"/>
        <end position="412"/>
    </location>
</feature>
<protein>
    <submittedName>
        <fullName evidence="9">ABC transporter permease</fullName>
    </submittedName>
</protein>
<evidence type="ECO:0000256" key="3">
    <source>
        <dbReference type="ARBA" id="ARBA00022692"/>
    </source>
</evidence>
<evidence type="ECO:0000259" key="7">
    <source>
        <dbReference type="Pfam" id="PF02687"/>
    </source>
</evidence>
<feature type="transmembrane region" description="Helical" evidence="6">
    <location>
        <begin position="21"/>
        <end position="41"/>
    </location>
</feature>
<dbReference type="InterPro" id="IPR003838">
    <property type="entry name" value="ABC3_permease_C"/>
</dbReference>
<name>A0ABT0QEL4_9FLAO</name>
<evidence type="ECO:0000313" key="10">
    <source>
        <dbReference type="Proteomes" id="UP001165381"/>
    </source>
</evidence>
<keyword evidence="10" id="KW-1185">Reference proteome</keyword>
<keyword evidence="2" id="KW-1003">Cell membrane</keyword>